<evidence type="ECO:0000313" key="3">
    <source>
        <dbReference type="Proteomes" id="UP001153321"/>
    </source>
</evidence>
<keyword evidence="3" id="KW-1185">Reference proteome</keyword>
<feature type="transmembrane region" description="Helical" evidence="1">
    <location>
        <begin position="258"/>
        <end position="280"/>
    </location>
</feature>
<accession>A0A9P0I8R9</accession>
<reference evidence="2" key="1">
    <citation type="submission" date="2022-02" db="EMBL/GenBank/DDBJ databases">
        <authorList>
            <person name="King R."/>
        </authorList>
    </citation>
    <scope>NUCLEOTIDE SEQUENCE</scope>
</reference>
<organism evidence="2 3">
    <name type="scientific">Spodoptera littoralis</name>
    <name type="common">Egyptian cotton leafworm</name>
    <dbReference type="NCBI Taxonomy" id="7109"/>
    <lineage>
        <taxon>Eukaryota</taxon>
        <taxon>Metazoa</taxon>
        <taxon>Ecdysozoa</taxon>
        <taxon>Arthropoda</taxon>
        <taxon>Hexapoda</taxon>
        <taxon>Insecta</taxon>
        <taxon>Pterygota</taxon>
        <taxon>Neoptera</taxon>
        <taxon>Endopterygota</taxon>
        <taxon>Lepidoptera</taxon>
        <taxon>Glossata</taxon>
        <taxon>Ditrysia</taxon>
        <taxon>Noctuoidea</taxon>
        <taxon>Noctuidae</taxon>
        <taxon>Amphipyrinae</taxon>
        <taxon>Spodoptera</taxon>
    </lineage>
</organism>
<keyword evidence="1" id="KW-1133">Transmembrane helix</keyword>
<dbReference type="EMBL" id="LR824557">
    <property type="protein sequence ID" value="CAH1642307.1"/>
    <property type="molecule type" value="Genomic_DNA"/>
</dbReference>
<evidence type="ECO:0000256" key="1">
    <source>
        <dbReference type="SAM" id="Phobius"/>
    </source>
</evidence>
<gene>
    <name evidence="2" type="ORF">SPLIT_LOCUS7663</name>
</gene>
<name>A0A9P0I8R9_SPOLI</name>
<protein>
    <submittedName>
        <fullName evidence="2">Uncharacterized protein</fullName>
    </submittedName>
</protein>
<sequence>MHVHYNSFICMHRLMEVTMTKYLYRAPINIYRQLQVDLRKPCHKSIKWERSIADLNKYICKLDDQLTNFHYTVYQMYTTTSNTIGSYIAINEKKIVFTIRIERFDLNSAIVANVKNYLGYDKGELFCYLEITEKDIVTDDNYATMSYSDTERVTFSCDRYTDIAEDISIGLIDSRGDNIQTVIGTLYSELLDVSKNGSMLCCVYYEKTQSDGTQYINRVIANKTLLVCKKNEFNQTETTDADTSLATMEQMVQTFTNYAYLIIPIAVLLTITIITTYICIRKKRNGTEIATERSICENQDVNYATLDLKTSGKKPTQPDEPQYAQIMAASKL</sequence>
<evidence type="ECO:0000313" key="2">
    <source>
        <dbReference type="EMBL" id="CAH1642307.1"/>
    </source>
</evidence>
<keyword evidence="1" id="KW-0472">Membrane</keyword>
<keyword evidence="1" id="KW-0812">Transmembrane</keyword>
<dbReference type="Proteomes" id="UP001153321">
    <property type="component" value="Chromosome 26"/>
</dbReference>
<proteinExistence type="predicted"/>
<dbReference type="AlphaFoldDB" id="A0A9P0I8R9"/>